<dbReference type="PANTHER" id="PTHR48111">
    <property type="entry name" value="REGULATOR OF RPOS"/>
    <property type="match status" value="1"/>
</dbReference>
<evidence type="ECO:0000313" key="8">
    <source>
        <dbReference type="EMBL" id="MFD0914270.1"/>
    </source>
</evidence>
<dbReference type="Pfam" id="PF00072">
    <property type="entry name" value="Response_reg"/>
    <property type="match status" value="1"/>
</dbReference>
<evidence type="ECO:0000256" key="2">
    <source>
        <dbReference type="ARBA" id="ARBA00023125"/>
    </source>
</evidence>
<name>A0ABW3FBE0_9PROT</name>
<keyword evidence="3" id="KW-0804">Transcription</keyword>
<keyword evidence="4" id="KW-0597">Phosphoprotein</keyword>
<proteinExistence type="predicted"/>
<evidence type="ECO:0000256" key="5">
    <source>
        <dbReference type="PROSITE-ProRule" id="PRU01091"/>
    </source>
</evidence>
<accession>A0ABW3FBE0</accession>
<dbReference type="InterPro" id="IPR011006">
    <property type="entry name" value="CheY-like_superfamily"/>
</dbReference>
<dbReference type="InterPro" id="IPR039420">
    <property type="entry name" value="WalR-like"/>
</dbReference>
<dbReference type="SUPFAM" id="SSF52172">
    <property type="entry name" value="CheY-like"/>
    <property type="match status" value="1"/>
</dbReference>
<dbReference type="Pfam" id="PF00486">
    <property type="entry name" value="Trans_reg_C"/>
    <property type="match status" value="1"/>
</dbReference>
<evidence type="ECO:0000256" key="1">
    <source>
        <dbReference type="ARBA" id="ARBA00023015"/>
    </source>
</evidence>
<dbReference type="Gene3D" id="1.10.10.10">
    <property type="entry name" value="Winged helix-like DNA-binding domain superfamily/Winged helix DNA-binding domain"/>
    <property type="match status" value="1"/>
</dbReference>
<dbReference type="RefSeq" id="WP_379057880.1">
    <property type="nucleotide sequence ID" value="NZ_JBHTKB010000002.1"/>
</dbReference>
<evidence type="ECO:0000256" key="3">
    <source>
        <dbReference type="ARBA" id="ARBA00023163"/>
    </source>
</evidence>
<feature type="DNA-binding region" description="OmpR/PhoB-type" evidence="5">
    <location>
        <begin position="136"/>
        <end position="235"/>
    </location>
</feature>
<protein>
    <submittedName>
        <fullName evidence="8">Response regulator transcription factor</fullName>
    </submittedName>
</protein>
<gene>
    <name evidence="8" type="ORF">ACFQ1Z_11975</name>
</gene>
<keyword evidence="9" id="KW-1185">Reference proteome</keyword>
<organism evidence="8 9">
    <name type="scientific">Methylophilus luteus</name>
    <dbReference type="NCBI Taxonomy" id="640108"/>
    <lineage>
        <taxon>Bacteria</taxon>
        <taxon>Pseudomonadati</taxon>
        <taxon>Pseudomonadota</taxon>
        <taxon>Betaproteobacteria</taxon>
        <taxon>Nitrosomonadales</taxon>
        <taxon>Methylophilaceae</taxon>
        <taxon>Methylophilus</taxon>
    </lineage>
</organism>
<dbReference type="SMART" id="SM00448">
    <property type="entry name" value="REC"/>
    <property type="match status" value="1"/>
</dbReference>
<dbReference type="Proteomes" id="UP001597128">
    <property type="component" value="Unassembled WGS sequence"/>
</dbReference>
<dbReference type="EMBL" id="JBHTKB010000002">
    <property type="protein sequence ID" value="MFD0914270.1"/>
    <property type="molecule type" value="Genomic_DNA"/>
</dbReference>
<dbReference type="InterPro" id="IPR036388">
    <property type="entry name" value="WH-like_DNA-bd_sf"/>
</dbReference>
<dbReference type="PROSITE" id="PS50110">
    <property type="entry name" value="RESPONSE_REGULATORY"/>
    <property type="match status" value="1"/>
</dbReference>
<evidence type="ECO:0000259" key="6">
    <source>
        <dbReference type="PROSITE" id="PS50110"/>
    </source>
</evidence>
<feature type="domain" description="Response regulatory" evidence="6">
    <location>
        <begin position="11"/>
        <end position="129"/>
    </location>
</feature>
<keyword evidence="1" id="KW-0805">Transcription regulation</keyword>
<keyword evidence="2 5" id="KW-0238">DNA-binding</keyword>
<dbReference type="Gene3D" id="3.40.50.2300">
    <property type="match status" value="1"/>
</dbReference>
<feature type="domain" description="OmpR/PhoB-type" evidence="7">
    <location>
        <begin position="136"/>
        <end position="235"/>
    </location>
</feature>
<dbReference type="PROSITE" id="PS51755">
    <property type="entry name" value="OMPR_PHOB"/>
    <property type="match status" value="1"/>
</dbReference>
<evidence type="ECO:0000256" key="4">
    <source>
        <dbReference type="PROSITE-ProRule" id="PRU00169"/>
    </source>
</evidence>
<dbReference type="PANTHER" id="PTHR48111:SF67">
    <property type="entry name" value="TRANSCRIPTIONAL REGULATORY PROTEIN TCTD"/>
    <property type="match status" value="1"/>
</dbReference>
<dbReference type="SUPFAM" id="SSF46894">
    <property type="entry name" value="C-terminal effector domain of the bipartite response regulators"/>
    <property type="match status" value="1"/>
</dbReference>
<feature type="modified residue" description="4-aspartylphosphate" evidence="4">
    <location>
        <position position="64"/>
    </location>
</feature>
<evidence type="ECO:0000259" key="7">
    <source>
        <dbReference type="PROSITE" id="PS51755"/>
    </source>
</evidence>
<evidence type="ECO:0000313" key="9">
    <source>
        <dbReference type="Proteomes" id="UP001597128"/>
    </source>
</evidence>
<sequence length="238" mass="26635">MNLSLPTNIDHILVIDDDPLMQIVVSALFTKAGHVQVSCEGTVRSGIEWFDDKPATDNIVLILDLGLPDGDGKDVLDYLSTHRPQTPVIVITSESTIETKLAVLTQGADAYLQKPFIHEELLVTLRSVCRRVFAAEERGSLAHWQLIVRQWILIAPNDVEIRLSVPETQLLDLLQRHYGKPVSRLKISESLGSLYRYSGNSLEAMISRLRKKINQAYPDVEVVRAVNGTGYILVLDIR</sequence>
<dbReference type="InterPro" id="IPR001867">
    <property type="entry name" value="OmpR/PhoB-type_DNA-bd"/>
</dbReference>
<dbReference type="InterPro" id="IPR001789">
    <property type="entry name" value="Sig_transdc_resp-reg_receiver"/>
</dbReference>
<reference evidence="9" key="1">
    <citation type="journal article" date="2019" name="Int. J. Syst. Evol. Microbiol.">
        <title>The Global Catalogue of Microorganisms (GCM) 10K type strain sequencing project: providing services to taxonomists for standard genome sequencing and annotation.</title>
        <authorList>
            <consortium name="The Broad Institute Genomics Platform"/>
            <consortium name="The Broad Institute Genome Sequencing Center for Infectious Disease"/>
            <person name="Wu L."/>
            <person name="Ma J."/>
        </authorList>
    </citation>
    <scope>NUCLEOTIDE SEQUENCE [LARGE SCALE GENOMIC DNA]</scope>
    <source>
        <strain evidence="9">CCUG 58412</strain>
    </source>
</reference>
<dbReference type="SMART" id="SM00862">
    <property type="entry name" value="Trans_reg_C"/>
    <property type="match status" value="1"/>
</dbReference>
<dbReference type="InterPro" id="IPR016032">
    <property type="entry name" value="Sig_transdc_resp-reg_C-effctor"/>
</dbReference>
<comment type="caution">
    <text evidence="8">The sequence shown here is derived from an EMBL/GenBank/DDBJ whole genome shotgun (WGS) entry which is preliminary data.</text>
</comment>